<evidence type="ECO:0000313" key="3">
    <source>
        <dbReference type="Proteomes" id="UP001194468"/>
    </source>
</evidence>
<gene>
    <name evidence="2" type="ORF">L210DRAFT_3311152</name>
</gene>
<dbReference type="Proteomes" id="UP001194468">
    <property type="component" value="Unassembled WGS sequence"/>
</dbReference>
<evidence type="ECO:0000256" key="1">
    <source>
        <dbReference type="SAM" id="MobiDB-lite"/>
    </source>
</evidence>
<reference evidence="2" key="1">
    <citation type="submission" date="2019-10" db="EMBL/GenBank/DDBJ databases">
        <authorList>
            <consortium name="DOE Joint Genome Institute"/>
            <person name="Kuo A."/>
            <person name="Miyauchi S."/>
            <person name="Kiss E."/>
            <person name="Drula E."/>
            <person name="Kohler A."/>
            <person name="Sanchez-Garcia M."/>
            <person name="Andreopoulos B."/>
            <person name="Barry K.W."/>
            <person name="Bonito G."/>
            <person name="Buee M."/>
            <person name="Carver A."/>
            <person name="Chen C."/>
            <person name="Cichocki N."/>
            <person name="Clum A."/>
            <person name="Culley D."/>
            <person name="Crous P.W."/>
            <person name="Fauchery L."/>
            <person name="Girlanda M."/>
            <person name="Hayes R."/>
            <person name="Keri Z."/>
            <person name="LaButti K."/>
            <person name="Lipzen A."/>
            <person name="Lombard V."/>
            <person name="Magnuson J."/>
            <person name="Maillard F."/>
            <person name="Morin E."/>
            <person name="Murat C."/>
            <person name="Nolan M."/>
            <person name="Ohm R."/>
            <person name="Pangilinan J."/>
            <person name="Pereira M."/>
            <person name="Perotto S."/>
            <person name="Peter M."/>
            <person name="Riley R."/>
            <person name="Sitrit Y."/>
            <person name="Stielow B."/>
            <person name="Szollosi G."/>
            <person name="Zifcakova L."/>
            <person name="Stursova M."/>
            <person name="Spatafora J.W."/>
            <person name="Tedersoo L."/>
            <person name="Vaario L.-M."/>
            <person name="Yamada A."/>
            <person name="Yan M."/>
            <person name="Wang P."/>
            <person name="Xu J."/>
            <person name="Bruns T."/>
            <person name="Baldrian P."/>
            <person name="Vilgalys R."/>
            <person name="Henrissat B."/>
            <person name="Grigoriev I.V."/>
            <person name="Hibbett D."/>
            <person name="Nagy L.G."/>
            <person name="Martin F.M."/>
        </authorList>
    </citation>
    <scope>NUCLEOTIDE SEQUENCE</scope>
    <source>
        <strain evidence="2">BED1</strain>
    </source>
</reference>
<feature type="region of interest" description="Disordered" evidence="1">
    <location>
        <begin position="66"/>
        <end position="88"/>
    </location>
</feature>
<feature type="non-terminal residue" evidence="2">
    <location>
        <position position="1"/>
    </location>
</feature>
<keyword evidence="3" id="KW-1185">Reference proteome</keyword>
<accession>A0AAD4C0B7</accession>
<dbReference type="EMBL" id="WHUW01000006">
    <property type="protein sequence ID" value="KAF8444446.1"/>
    <property type="molecule type" value="Genomic_DNA"/>
</dbReference>
<reference evidence="2" key="2">
    <citation type="journal article" date="2020" name="Nat. Commun.">
        <title>Large-scale genome sequencing of mycorrhizal fungi provides insights into the early evolution of symbiotic traits.</title>
        <authorList>
            <person name="Miyauchi S."/>
            <person name="Kiss E."/>
            <person name="Kuo A."/>
            <person name="Drula E."/>
            <person name="Kohler A."/>
            <person name="Sanchez-Garcia M."/>
            <person name="Morin E."/>
            <person name="Andreopoulos B."/>
            <person name="Barry K.W."/>
            <person name="Bonito G."/>
            <person name="Buee M."/>
            <person name="Carver A."/>
            <person name="Chen C."/>
            <person name="Cichocki N."/>
            <person name="Clum A."/>
            <person name="Culley D."/>
            <person name="Crous P.W."/>
            <person name="Fauchery L."/>
            <person name="Girlanda M."/>
            <person name="Hayes R.D."/>
            <person name="Keri Z."/>
            <person name="LaButti K."/>
            <person name="Lipzen A."/>
            <person name="Lombard V."/>
            <person name="Magnuson J."/>
            <person name="Maillard F."/>
            <person name="Murat C."/>
            <person name="Nolan M."/>
            <person name="Ohm R.A."/>
            <person name="Pangilinan J."/>
            <person name="Pereira M.F."/>
            <person name="Perotto S."/>
            <person name="Peter M."/>
            <person name="Pfister S."/>
            <person name="Riley R."/>
            <person name="Sitrit Y."/>
            <person name="Stielow J.B."/>
            <person name="Szollosi G."/>
            <person name="Zifcakova L."/>
            <person name="Stursova M."/>
            <person name="Spatafora J.W."/>
            <person name="Tedersoo L."/>
            <person name="Vaario L.M."/>
            <person name="Yamada A."/>
            <person name="Yan M."/>
            <person name="Wang P."/>
            <person name="Xu J."/>
            <person name="Bruns T."/>
            <person name="Baldrian P."/>
            <person name="Vilgalys R."/>
            <person name="Dunand C."/>
            <person name="Henrissat B."/>
            <person name="Grigoriev I.V."/>
            <person name="Hibbett D."/>
            <person name="Nagy L.G."/>
            <person name="Martin F.M."/>
        </authorList>
    </citation>
    <scope>NUCLEOTIDE SEQUENCE</scope>
    <source>
        <strain evidence="2">BED1</strain>
    </source>
</reference>
<sequence>AKRNSEVFWKKHCNTVVLIKPEAEGASKKAQTCSHCQTIMYPSSEGSSLNHKRAYCSDGVRQVSKAGDEVPPWPQPQGIFTAGKTFHP</sequence>
<name>A0AAD4C0B7_BOLED</name>
<organism evidence="2 3">
    <name type="scientific">Boletus edulis BED1</name>
    <dbReference type="NCBI Taxonomy" id="1328754"/>
    <lineage>
        <taxon>Eukaryota</taxon>
        <taxon>Fungi</taxon>
        <taxon>Dikarya</taxon>
        <taxon>Basidiomycota</taxon>
        <taxon>Agaricomycotina</taxon>
        <taxon>Agaricomycetes</taxon>
        <taxon>Agaricomycetidae</taxon>
        <taxon>Boletales</taxon>
        <taxon>Boletineae</taxon>
        <taxon>Boletaceae</taxon>
        <taxon>Boletoideae</taxon>
        <taxon>Boletus</taxon>
    </lineage>
</organism>
<protein>
    <submittedName>
        <fullName evidence="2">Uncharacterized protein</fullName>
    </submittedName>
</protein>
<dbReference type="AlphaFoldDB" id="A0AAD4C0B7"/>
<evidence type="ECO:0000313" key="2">
    <source>
        <dbReference type="EMBL" id="KAF8444446.1"/>
    </source>
</evidence>
<comment type="caution">
    <text evidence="2">The sequence shown here is derived from an EMBL/GenBank/DDBJ whole genome shotgun (WGS) entry which is preliminary data.</text>
</comment>
<feature type="non-terminal residue" evidence="2">
    <location>
        <position position="88"/>
    </location>
</feature>
<proteinExistence type="predicted"/>